<dbReference type="Pfam" id="PF13470">
    <property type="entry name" value="PIN_3"/>
    <property type="match status" value="1"/>
</dbReference>
<dbReference type="InterPro" id="IPR002716">
    <property type="entry name" value="PIN_dom"/>
</dbReference>
<proteinExistence type="predicted"/>
<dbReference type="OrthoDB" id="113459at2"/>
<keyword evidence="2" id="KW-0479">Metal-binding</keyword>
<dbReference type="InterPro" id="IPR058652">
    <property type="entry name" value="VapC50_C"/>
</dbReference>
<keyword evidence="8" id="KW-1185">Reference proteome</keyword>
<evidence type="ECO:0000259" key="6">
    <source>
        <dbReference type="Pfam" id="PF26343"/>
    </source>
</evidence>
<comment type="caution">
    <text evidence="7">The sequence shown here is derived from an EMBL/GenBank/DDBJ whole genome shotgun (WGS) entry which is preliminary data.</text>
</comment>
<evidence type="ECO:0000256" key="2">
    <source>
        <dbReference type="ARBA" id="ARBA00022723"/>
    </source>
</evidence>
<keyword evidence="4" id="KW-0460">Magnesium</keyword>
<dbReference type="Proteomes" id="UP000253303">
    <property type="component" value="Unassembled WGS sequence"/>
</dbReference>
<dbReference type="CDD" id="cd09854">
    <property type="entry name" value="PIN_VapC-like"/>
    <property type="match status" value="1"/>
</dbReference>
<protein>
    <submittedName>
        <fullName evidence="7">PIN domain-containing protein</fullName>
    </submittedName>
</protein>
<evidence type="ECO:0000313" key="7">
    <source>
        <dbReference type="EMBL" id="RBQ20453.1"/>
    </source>
</evidence>
<organism evidence="7 8">
    <name type="scientific">Spongiactinospora rosea</name>
    <dbReference type="NCBI Taxonomy" id="2248750"/>
    <lineage>
        <taxon>Bacteria</taxon>
        <taxon>Bacillati</taxon>
        <taxon>Actinomycetota</taxon>
        <taxon>Actinomycetes</taxon>
        <taxon>Streptosporangiales</taxon>
        <taxon>Streptosporangiaceae</taxon>
        <taxon>Spongiactinospora</taxon>
    </lineage>
</organism>
<dbReference type="RefSeq" id="WP_113980646.1">
    <property type="nucleotide sequence ID" value="NZ_QMEY01000003.1"/>
</dbReference>
<accession>A0A366M3R8</accession>
<keyword evidence="1" id="KW-0540">Nuclease</keyword>
<dbReference type="GO" id="GO:0046872">
    <property type="term" value="F:metal ion binding"/>
    <property type="evidence" value="ECO:0007669"/>
    <property type="project" value="UniProtKB-KW"/>
</dbReference>
<dbReference type="EMBL" id="QMEY01000003">
    <property type="protein sequence ID" value="RBQ20453.1"/>
    <property type="molecule type" value="Genomic_DNA"/>
</dbReference>
<dbReference type="GO" id="GO:0004518">
    <property type="term" value="F:nuclease activity"/>
    <property type="evidence" value="ECO:0007669"/>
    <property type="project" value="UniProtKB-KW"/>
</dbReference>
<evidence type="ECO:0000259" key="5">
    <source>
        <dbReference type="Pfam" id="PF13470"/>
    </source>
</evidence>
<dbReference type="GO" id="GO:0016787">
    <property type="term" value="F:hydrolase activity"/>
    <property type="evidence" value="ECO:0007669"/>
    <property type="project" value="UniProtKB-KW"/>
</dbReference>
<dbReference type="SUPFAM" id="SSF88723">
    <property type="entry name" value="PIN domain-like"/>
    <property type="match status" value="1"/>
</dbReference>
<dbReference type="Pfam" id="PF26343">
    <property type="entry name" value="VapC50_C"/>
    <property type="match status" value="1"/>
</dbReference>
<dbReference type="AlphaFoldDB" id="A0A366M3R8"/>
<evidence type="ECO:0000256" key="4">
    <source>
        <dbReference type="ARBA" id="ARBA00022842"/>
    </source>
</evidence>
<evidence type="ECO:0000313" key="8">
    <source>
        <dbReference type="Proteomes" id="UP000253303"/>
    </source>
</evidence>
<gene>
    <name evidence="7" type="ORF">DP939_11790</name>
</gene>
<reference evidence="7 8" key="1">
    <citation type="submission" date="2018-06" db="EMBL/GenBank/DDBJ databases">
        <title>Sphaerisporangium craniellae sp. nov., isolated from a marine sponge in the South China Sea.</title>
        <authorList>
            <person name="Li L."/>
        </authorList>
    </citation>
    <scope>NUCLEOTIDE SEQUENCE [LARGE SCALE GENOMIC DNA]</scope>
    <source>
        <strain evidence="7 8">LHW63015</strain>
    </source>
</reference>
<dbReference type="InterPro" id="IPR029060">
    <property type="entry name" value="PIN-like_dom_sf"/>
</dbReference>
<name>A0A366M3R8_9ACTN</name>
<sequence>MARVFVDTNVLFPFSLMDLMLALTEDAVHTVVWSDHLLEEWERVIVREQRRSAATAARIGTQIRDFFADCRVPEDDYKHLVDQMEGPDLDDRHHMAAAIAGRAQTLVTWNTVDFPAAFLGRHGLTVAEPDTYLCSLLSQSPHEVMDVLARMASGKRRPPMTAMDIVDALDRAGVPAFARRARGRMYGVAE</sequence>
<feature type="domain" description="PIN" evidence="5">
    <location>
        <begin position="3"/>
        <end position="111"/>
    </location>
</feature>
<feature type="domain" description="VapC50 C-terminal" evidence="6">
    <location>
        <begin position="129"/>
        <end position="182"/>
    </location>
</feature>
<evidence type="ECO:0000256" key="3">
    <source>
        <dbReference type="ARBA" id="ARBA00022801"/>
    </source>
</evidence>
<keyword evidence="3" id="KW-0378">Hydrolase</keyword>
<evidence type="ECO:0000256" key="1">
    <source>
        <dbReference type="ARBA" id="ARBA00022722"/>
    </source>
</evidence>